<dbReference type="Gene3D" id="1.20.1250.20">
    <property type="entry name" value="MFS general substrate transporter like domains"/>
    <property type="match status" value="1"/>
</dbReference>
<gene>
    <name evidence="12" type="primary">LOC116945651</name>
</gene>
<feature type="region of interest" description="Disordered" evidence="9">
    <location>
        <begin position="295"/>
        <end position="325"/>
    </location>
</feature>
<evidence type="ECO:0000256" key="6">
    <source>
        <dbReference type="ARBA" id="ARBA00023136"/>
    </source>
</evidence>
<comment type="caution">
    <text evidence="8">Lacks conserved residue(s) required for the propagation of feature annotation.</text>
</comment>
<dbReference type="GO" id="GO:0006811">
    <property type="term" value="P:monoatomic ion transport"/>
    <property type="evidence" value="ECO:0007669"/>
    <property type="project" value="UniProtKB-KW"/>
</dbReference>
<comment type="similarity">
    <text evidence="2 8">Belongs to the organo anion transporter (TC 2.A.60) family.</text>
</comment>
<dbReference type="Gene3D" id="3.30.60.30">
    <property type="match status" value="1"/>
</dbReference>
<protein>
    <recommendedName>
        <fullName evidence="8">Solute carrier organic anion transporter family member</fullName>
    </recommendedName>
</protein>
<evidence type="ECO:0000256" key="8">
    <source>
        <dbReference type="RuleBase" id="RU362056"/>
    </source>
</evidence>
<keyword evidence="7" id="KW-1015">Disulfide bond</keyword>
<feature type="transmembrane region" description="Helical" evidence="8">
    <location>
        <begin position="545"/>
        <end position="572"/>
    </location>
</feature>
<proteinExistence type="inferred from homology"/>
<dbReference type="InterPro" id="IPR036259">
    <property type="entry name" value="MFS_trans_sf"/>
</dbReference>
<evidence type="ECO:0000256" key="5">
    <source>
        <dbReference type="ARBA" id="ARBA00022989"/>
    </source>
</evidence>
<feature type="transmembrane region" description="Helical" evidence="8">
    <location>
        <begin position="388"/>
        <end position="409"/>
    </location>
</feature>
<keyword evidence="11" id="KW-1185">Reference proteome</keyword>
<feature type="transmembrane region" description="Helical" evidence="8">
    <location>
        <begin position="416"/>
        <end position="440"/>
    </location>
</feature>
<feature type="transmembrane region" description="Helical" evidence="8">
    <location>
        <begin position="349"/>
        <end position="368"/>
    </location>
</feature>
<dbReference type="InterPro" id="IPR004156">
    <property type="entry name" value="OATP"/>
</dbReference>
<keyword evidence="8" id="KW-0813">Transport</keyword>
<dbReference type="SUPFAM" id="SSF103473">
    <property type="entry name" value="MFS general substrate transporter"/>
    <property type="match status" value="2"/>
</dbReference>
<dbReference type="KEGG" id="pmrn:116945651"/>
<keyword evidence="6 8" id="KW-0472">Membrane</keyword>
<evidence type="ECO:0000256" key="1">
    <source>
        <dbReference type="ARBA" id="ARBA00004651"/>
    </source>
</evidence>
<feature type="transmembrane region" description="Helical" evidence="8">
    <location>
        <begin position="637"/>
        <end position="657"/>
    </location>
</feature>
<name>A0AAJ7X010_PETMA</name>
<evidence type="ECO:0000313" key="11">
    <source>
        <dbReference type="Proteomes" id="UP001318040"/>
    </source>
</evidence>
<keyword evidence="5 8" id="KW-1133">Transmembrane helix</keyword>
<feature type="transmembrane region" description="Helical" evidence="8">
    <location>
        <begin position="92"/>
        <end position="114"/>
    </location>
</feature>
<dbReference type="SUPFAM" id="SSF100895">
    <property type="entry name" value="Kazal-type serine protease inhibitors"/>
    <property type="match status" value="1"/>
</dbReference>
<feature type="transmembrane region" description="Helical" evidence="8">
    <location>
        <begin position="62"/>
        <end position="86"/>
    </location>
</feature>
<evidence type="ECO:0000256" key="3">
    <source>
        <dbReference type="ARBA" id="ARBA00022475"/>
    </source>
</evidence>
<dbReference type="AlphaFoldDB" id="A0AAJ7X010"/>
<dbReference type="PANTHER" id="PTHR11388:SF157">
    <property type="entry name" value="SOLUTE CARRIER ORGANIC ANION TRANSPORTER FAMILY MEMBER 2A1-LIKE"/>
    <property type="match status" value="1"/>
</dbReference>
<accession>A0AAJ7X010</accession>
<dbReference type="PANTHER" id="PTHR11388">
    <property type="entry name" value="ORGANIC ANION TRANSPORTER"/>
    <property type="match status" value="1"/>
</dbReference>
<dbReference type="Pfam" id="PF07648">
    <property type="entry name" value="Kazal_2"/>
    <property type="match status" value="1"/>
</dbReference>
<keyword evidence="4 8" id="KW-0812">Transmembrane</keyword>
<dbReference type="InterPro" id="IPR036058">
    <property type="entry name" value="Kazal_dom_sf"/>
</dbReference>
<feature type="transmembrane region" description="Helical" evidence="8">
    <location>
        <begin position="22"/>
        <end position="41"/>
    </location>
</feature>
<keyword evidence="8" id="KW-0406">Ion transport</keyword>
<feature type="transmembrane region" description="Helical" evidence="8">
    <location>
        <begin position="214"/>
        <end position="243"/>
    </location>
</feature>
<dbReference type="InterPro" id="IPR002350">
    <property type="entry name" value="Kazal_dom"/>
</dbReference>
<dbReference type="NCBIfam" id="TIGR00805">
    <property type="entry name" value="oat"/>
    <property type="match status" value="1"/>
</dbReference>
<reference evidence="12" key="1">
    <citation type="submission" date="2025-08" db="UniProtKB">
        <authorList>
            <consortium name="RefSeq"/>
        </authorList>
    </citation>
    <scope>IDENTIFICATION</scope>
    <source>
        <tissue evidence="12">Sperm</tissue>
    </source>
</reference>
<organism evidence="11 12">
    <name type="scientific">Petromyzon marinus</name>
    <name type="common">Sea lamprey</name>
    <dbReference type="NCBI Taxonomy" id="7757"/>
    <lineage>
        <taxon>Eukaryota</taxon>
        <taxon>Metazoa</taxon>
        <taxon>Chordata</taxon>
        <taxon>Craniata</taxon>
        <taxon>Vertebrata</taxon>
        <taxon>Cyclostomata</taxon>
        <taxon>Hyperoartia</taxon>
        <taxon>Petromyzontiformes</taxon>
        <taxon>Petromyzontidae</taxon>
        <taxon>Petromyzon</taxon>
    </lineage>
</organism>
<dbReference type="GO" id="GO:0015347">
    <property type="term" value="F:sodium-independent organic anion transmembrane transporter activity"/>
    <property type="evidence" value="ECO:0007669"/>
    <property type="project" value="TreeGrafter"/>
</dbReference>
<evidence type="ECO:0000256" key="7">
    <source>
        <dbReference type="ARBA" id="ARBA00023157"/>
    </source>
</evidence>
<feature type="region of interest" description="Disordered" evidence="9">
    <location>
        <begin position="686"/>
        <end position="725"/>
    </location>
</feature>
<dbReference type="Pfam" id="PF03137">
    <property type="entry name" value="OATP"/>
    <property type="match status" value="1"/>
</dbReference>
<dbReference type="Proteomes" id="UP001318040">
    <property type="component" value="Chromosome 24"/>
</dbReference>
<evidence type="ECO:0000313" key="12">
    <source>
        <dbReference type="RefSeq" id="XP_032816067.1"/>
    </source>
</evidence>
<sequence>MKEAHEKTTVGSPGAGGTRRFASVRVFLLCLSLLYFSKAFAGSYMKSSITSIERRFDLPSSVAGMIDGGFEFGNLLVMAFVSFFGARFHRPRIIAVGATLMGLSTLLMAMPHFFMGRYSYQSIVSGNSSHVRAVCALEHEGGGEGKLLPPELLSVTLAGEETTRPAPAGCDSASSSYLWVIVLIGNALRGVGEAPIGPLGISFFDDHVREENTAFYLGCVNTVGLLGPAFGFMLGAFCARVFVDIGFINMADVAISPRDARWVGAWWLGFLISGTVVLATAIPFWFFPRSMAREGEPEPPATGSSKELADAEPLWGPPKGDTQAPESVDVKAMAKELGPAMRTLLGNRVYVCMMVTAVMNVNAMVGFYTFKAKYIEQQFGETASKANFMIGAVNIPVVALGIFVGGMISKKLKLTLMGFSIMSLLTDLPAYLIVFSYFVFGCSEAQVVGLTVDNSGVPMATRSLLGESLVEPCNAACPCPPGEWDPVCGVNNLTYVSPCLAGCATMSGSGKATAFEQCACVGGAAWGNASAVLGQCPRGSECPTAFLQFMVASVLASLVGSMGFTASQLIFLRCIPKTLKAFAIGIQMLVIRTLAGIPAPIFFGAAIDSTCLKWTSSGCSGQGSCRLYDIKSYRYTVVSVMLGFRTTAVALAVLVVFNVRRQLRREAADARGAEKGAAGGHAELLTVARSDGDPCPAETGDDPRLREPQKLLLLPEADPHRETVV</sequence>
<evidence type="ECO:0000256" key="4">
    <source>
        <dbReference type="ARBA" id="ARBA00022692"/>
    </source>
</evidence>
<evidence type="ECO:0000256" key="9">
    <source>
        <dbReference type="SAM" id="MobiDB-lite"/>
    </source>
</evidence>
<evidence type="ECO:0000256" key="2">
    <source>
        <dbReference type="ARBA" id="ARBA00009657"/>
    </source>
</evidence>
<feature type="domain" description="Kazal-like" evidence="10">
    <location>
        <begin position="467"/>
        <end position="519"/>
    </location>
</feature>
<feature type="transmembrane region" description="Helical" evidence="8">
    <location>
        <begin position="584"/>
        <end position="607"/>
    </location>
</feature>
<keyword evidence="3" id="KW-1003">Cell membrane</keyword>
<evidence type="ECO:0000259" key="10">
    <source>
        <dbReference type="PROSITE" id="PS51465"/>
    </source>
</evidence>
<dbReference type="GO" id="GO:0016323">
    <property type="term" value="C:basolateral plasma membrane"/>
    <property type="evidence" value="ECO:0007669"/>
    <property type="project" value="TreeGrafter"/>
</dbReference>
<comment type="subcellular location">
    <subcellularLocation>
        <location evidence="1 8">Cell membrane</location>
        <topology evidence="1 8">Multi-pass membrane protein</topology>
    </subcellularLocation>
</comment>
<dbReference type="GO" id="GO:0043252">
    <property type="term" value="P:sodium-independent organic anion transport"/>
    <property type="evidence" value="ECO:0007669"/>
    <property type="project" value="TreeGrafter"/>
</dbReference>
<dbReference type="RefSeq" id="XP_032816067.1">
    <property type="nucleotide sequence ID" value="XM_032960176.1"/>
</dbReference>
<feature type="transmembrane region" description="Helical" evidence="8">
    <location>
        <begin position="263"/>
        <end position="287"/>
    </location>
</feature>
<dbReference type="PROSITE" id="PS51465">
    <property type="entry name" value="KAZAL_2"/>
    <property type="match status" value="1"/>
</dbReference>